<gene>
    <name evidence="5" type="ORF">PC110_g10666</name>
</gene>
<proteinExistence type="predicted"/>
<sequence length="133" mass="15201">MGDEGYILWEIEGQPIFEVTADVLTNPPQNSAQMNPKKIMIEEPMYIIFNSSTNNAICDSFPMYLKIDYVRLYQDTSDDTDMAIGCDPDTHPTKQFIKDNIDDYIDDDNPDTPVSGMSFCDSNTDWHRHGHVL</sequence>
<name>A0A329SBJ7_9STRA</name>
<dbReference type="InterPro" id="IPR013320">
    <property type="entry name" value="ConA-like_dom_sf"/>
</dbReference>
<dbReference type="GO" id="GO:0005789">
    <property type="term" value="C:endoplasmic reticulum membrane"/>
    <property type="evidence" value="ECO:0007669"/>
    <property type="project" value="TreeGrafter"/>
</dbReference>
<dbReference type="Gene3D" id="2.60.120.200">
    <property type="match status" value="1"/>
</dbReference>
<keyword evidence="3" id="KW-0325">Glycoprotein</keyword>
<dbReference type="OrthoDB" id="412647at2759"/>
<comment type="caution">
    <text evidence="5">The sequence shown here is derived from an EMBL/GenBank/DDBJ whole genome shotgun (WGS) entry which is preliminary data.</text>
</comment>
<dbReference type="InterPro" id="IPR005629">
    <property type="entry name" value="Skn1/Kre6/Sbg1"/>
</dbReference>
<accession>A0A329SBJ7</accession>
<reference evidence="5 6" key="1">
    <citation type="submission" date="2018-01" db="EMBL/GenBank/DDBJ databases">
        <title>Draft genome of the strawberry crown rot pathogen Phytophthora cactorum.</title>
        <authorList>
            <person name="Armitage A.D."/>
            <person name="Lysoe E."/>
            <person name="Nellist C.F."/>
            <person name="Harrison R.J."/>
            <person name="Brurberg M.B."/>
        </authorList>
    </citation>
    <scope>NUCLEOTIDE SEQUENCE [LARGE SCALE GENOMIC DNA]</scope>
    <source>
        <strain evidence="5 6">10300</strain>
    </source>
</reference>
<dbReference type="GO" id="GO:0015926">
    <property type="term" value="F:glucosidase activity"/>
    <property type="evidence" value="ECO:0007669"/>
    <property type="project" value="TreeGrafter"/>
</dbReference>
<keyword evidence="6" id="KW-1185">Reference proteome</keyword>
<protein>
    <submittedName>
        <fullName evidence="5">Uncharacterized protein</fullName>
    </submittedName>
</protein>
<dbReference type="GO" id="GO:0005886">
    <property type="term" value="C:plasma membrane"/>
    <property type="evidence" value="ECO:0007669"/>
    <property type="project" value="TreeGrafter"/>
</dbReference>
<evidence type="ECO:0000256" key="2">
    <source>
        <dbReference type="ARBA" id="ARBA00023136"/>
    </source>
</evidence>
<dbReference type="Pfam" id="PF03935">
    <property type="entry name" value="SKN1_KRE6_Sbg1"/>
    <property type="match status" value="1"/>
</dbReference>
<dbReference type="SUPFAM" id="SSF49899">
    <property type="entry name" value="Concanavalin A-like lectins/glucanases"/>
    <property type="match status" value="1"/>
</dbReference>
<organism evidence="5 6">
    <name type="scientific">Phytophthora cactorum</name>
    <dbReference type="NCBI Taxonomy" id="29920"/>
    <lineage>
        <taxon>Eukaryota</taxon>
        <taxon>Sar</taxon>
        <taxon>Stramenopiles</taxon>
        <taxon>Oomycota</taxon>
        <taxon>Peronosporomycetes</taxon>
        <taxon>Peronosporales</taxon>
        <taxon>Peronosporaceae</taxon>
        <taxon>Phytophthora</taxon>
    </lineage>
</organism>
<dbReference type="GO" id="GO:0006078">
    <property type="term" value="P:(1-&gt;6)-beta-D-glucan biosynthetic process"/>
    <property type="evidence" value="ECO:0007669"/>
    <property type="project" value="TreeGrafter"/>
</dbReference>
<dbReference type="STRING" id="29920.A0A329SBJ7"/>
<dbReference type="GO" id="GO:0071555">
    <property type="term" value="P:cell wall organization"/>
    <property type="evidence" value="ECO:0007669"/>
    <property type="project" value="UniProtKB-KW"/>
</dbReference>
<evidence type="ECO:0000313" key="5">
    <source>
        <dbReference type="EMBL" id="RAW33008.1"/>
    </source>
</evidence>
<dbReference type="PANTHER" id="PTHR31361:SF1">
    <property type="entry name" value="BETA-GLUCAN SYNTHESIS-ASSOCIATED PROTEIN KRE6-RELATED"/>
    <property type="match status" value="1"/>
</dbReference>
<keyword evidence="4" id="KW-0961">Cell wall biogenesis/degradation</keyword>
<dbReference type="PANTHER" id="PTHR31361">
    <property type="entry name" value="BETA-GLUCAN SYNTHESIS-ASSOCIATED PROTEIN KRE6-RELATED"/>
    <property type="match status" value="1"/>
</dbReference>
<evidence type="ECO:0000256" key="1">
    <source>
        <dbReference type="ARBA" id="ARBA00004370"/>
    </source>
</evidence>
<evidence type="ECO:0000256" key="3">
    <source>
        <dbReference type="ARBA" id="ARBA00023180"/>
    </source>
</evidence>
<dbReference type="EMBL" id="MJFZ01000254">
    <property type="protein sequence ID" value="RAW33008.1"/>
    <property type="molecule type" value="Genomic_DNA"/>
</dbReference>
<dbReference type="VEuPathDB" id="FungiDB:PC110_g10666"/>
<comment type="subcellular location">
    <subcellularLocation>
        <location evidence="1">Membrane</location>
    </subcellularLocation>
</comment>
<evidence type="ECO:0000313" key="6">
    <source>
        <dbReference type="Proteomes" id="UP000251314"/>
    </source>
</evidence>
<dbReference type="Proteomes" id="UP000251314">
    <property type="component" value="Unassembled WGS sequence"/>
</dbReference>
<evidence type="ECO:0000256" key="4">
    <source>
        <dbReference type="ARBA" id="ARBA00023316"/>
    </source>
</evidence>
<keyword evidence="2" id="KW-0472">Membrane</keyword>
<dbReference type="AlphaFoldDB" id="A0A329SBJ7"/>